<protein>
    <submittedName>
        <fullName evidence="1">Uncharacterized protein</fullName>
    </submittedName>
</protein>
<name>A0AAW1P819_9CHLO</name>
<comment type="caution">
    <text evidence="1">The sequence shown here is derived from an EMBL/GenBank/DDBJ whole genome shotgun (WGS) entry which is preliminary data.</text>
</comment>
<evidence type="ECO:0000313" key="2">
    <source>
        <dbReference type="Proteomes" id="UP001465755"/>
    </source>
</evidence>
<organism evidence="1 2">
    <name type="scientific">Symbiochloris irregularis</name>
    <dbReference type="NCBI Taxonomy" id="706552"/>
    <lineage>
        <taxon>Eukaryota</taxon>
        <taxon>Viridiplantae</taxon>
        <taxon>Chlorophyta</taxon>
        <taxon>core chlorophytes</taxon>
        <taxon>Trebouxiophyceae</taxon>
        <taxon>Trebouxiales</taxon>
        <taxon>Trebouxiaceae</taxon>
        <taxon>Symbiochloris</taxon>
    </lineage>
</organism>
<dbReference type="Proteomes" id="UP001465755">
    <property type="component" value="Unassembled WGS sequence"/>
</dbReference>
<reference evidence="1 2" key="1">
    <citation type="journal article" date="2024" name="Nat. Commun.">
        <title>Phylogenomics reveals the evolutionary origins of lichenization in chlorophyte algae.</title>
        <authorList>
            <person name="Puginier C."/>
            <person name="Libourel C."/>
            <person name="Otte J."/>
            <person name="Skaloud P."/>
            <person name="Haon M."/>
            <person name="Grisel S."/>
            <person name="Petersen M."/>
            <person name="Berrin J.G."/>
            <person name="Delaux P.M."/>
            <person name="Dal Grande F."/>
            <person name="Keller J."/>
        </authorList>
    </citation>
    <scope>NUCLEOTIDE SEQUENCE [LARGE SCALE GENOMIC DNA]</scope>
    <source>
        <strain evidence="1 2">SAG 2036</strain>
    </source>
</reference>
<accession>A0AAW1P819</accession>
<gene>
    <name evidence="1" type="ORF">WJX73_005145</name>
</gene>
<dbReference type="AlphaFoldDB" id="A0AAW1P819"/>
<dbReference type="SUPFAM" id="SSF82185">
    <property type="entry name" value="Histone H3 K4-specific methyltransferase SET7/9 N-terminal domain"/>
    <property type="match status" value="1"/>
</dbReference>
<dbReference type="EMBL" id="JALJOQ010000042">
    <property type="protein sequence ID" value="KAK9805746.1"/>
    <property type="molecule type" value="Genomic_DNA"/>
</dbReference>
<proteinExistence type="predicted"/>
<evidence type="ECO:0000313" key="1">
    <source>
        <dbReference type="EMBL" id="KAK9805746.1"/>
    </source>
</evidence>
<keyword evidence="2" id="KW-1185">Reference proteome</keyword>
<sequence>MSADEDCDIDPQQLPTPKFVGTGVRGFLDDPDNPQAYLEGSNHPYAPFPGNALKWESFVFADGTSYEGLMREGIPHMKGNLVIGNGTGGGMDAKVVQRGDKYEGEFNGGFVEGLGMHTSVGGEVYKGQYALGKRHGCGMTYNLAPLQRLLSQGVEPDKAWERVGQRIQDRIVYGRWYEDERVDRAPAEFGKPCSIPEIKLMARAVDSVVTRARMFAYKPDGQATIMMLQDATGIPIPVMQDPLHYPHGTRFLAPGPLGQCHPLPDDEHLKEQMRLHARNTLKIHNAYNIPYKVQPGSDLDKAIKHHEQKQTRLAEVDEDENEAEQRRLERFARLQQKRRGGMRGGWRPEANTLGLNVNNDMGGFTRCMQA</sequence>